<comment type="subunit">
    <text evidence="3 6">Associates with the pre-60S ribosomal particle.</text>
</comment>
<dbReference type="InterPro" id="IPR001790">
    <property type="entry name" value="Ribosomal_uL10"/>
</dbReference>
<dbReference type="GO" id="GO:0005730">
    <property type="term" value="C:nucleolus"/>
    <property type="evidence" value="ECO:0007669"/>
    <property type="project" value="UniProtKB-SubCell"/>
</dbReference>
<protein>
    <recommendedName>
        <fullName evidence="6">Ribosome assembly factor mrt4</fullName>
    </recommendedName>
</protein>
<keyword evidence="6" id="KW-0690">Ribosome biogenesis</keyword>
<dbReference type="Proteomes" id="UP000887569">
    <property type="component" value="Unplaced"/>
</dbReference>
<proteinExistence type="inferred from homology"/>
<dbReference type="GO" id="GO:0003723">
    <property type="term" value="F:RNA binding"/>
    <property type="evidence" value="ECO:0007669"/>
    <property type="project" value="TreeGrafter"/>
</dbReference>
<comment type="similarity">
    <text evidence="2 6">Belongs to the universal ribosomal protein uL10 family.</text>
</comment>
<evidence type="ECO:0000256" key="5">
    <source>
        <dbReference type="ARBA" id="ARBA00023242"/>
    </source>
</evidence>
<dbReference type="WBParaSite" id="PgR039_g055_t01">
    <property type="protein sequence ID" value="PgR039_g055_t01"/>
    <property type="gene ID" value="PgR039_g055"/>
</dbReference>
<dbReference type="GO" id="GO:0000027">
    <property type="term" value="P:ribosomal large subunit assembly"/>
    <property type="evidence" value="ECO:0007669"/>
    <property type="project" value="InterPro"/>
</dbReference>
<dbReference type="SUPFAM" id="SSF160369">
    <property type="entry name" value="Ribosomal protein L10-like"/>
    <property type="match status" value="1"/>
</dbReference>
<dbReference type="CDD" id="cd05796">
    <property type="entry name" value="Ribosomal_P0_like"/>
    <property type="match status" value="1"/>
</dbReference>
<dbReference type="GO" id="GO:0000956">
    <property type="term" value="P:nuclear-transcribed mRNA catabolic process"/>
    <property type="evidence" value="ECO:0007669"/>
    <property type="project" value="TreeGrafter"/>
</dbReference>
<keyword evidence="8" id="KW-1185">Reference proteome</keyword>
<evidence type="ECO:0000256" key="2">
    <source>
        <dbReference type="ARBA" id="ARBA00008889"/>
    </source>
</evidence>
<feature type="domain" description="Large ribosomal subunit protein uL10-like insertion" evidence="7">
    <location>
        <begin position="126"/>
        <end position="194"/>
    </location>
</feature>
<dbReference type="InterPro" id="IPR043164">
    <property type="entry name" value="Ribosomal_uL10-like_insert_sf"/>
</dbReference>
<keyword evidence="4 6" id="KW-0963">Cytoplasm</keyword>
<evidence type="ECO:0000256" key="3">
    <source>
        <dbReference type="ARBA" id="ARBA00011117"/>
    </source>
</evidence>
<dbReference type="PANTHER" id="PTHR45841">
    <property type="entry name" value="MRNA TURNOVER PROTEIN 4 MRTO4"/>
    <property type="match status" value="1"/>
</dbReference>
<accession>A0A915BGK4</accession>
<evidence type="ECO:0000256" key="1">
    <source>
        <dbReference type="ARBA" id="ARBA00004046"/>
    </source>
</evidence>
<dbReference type="Gene3D" id="3.30.70.1730">
    <property type="match status" value="1"/>
</dbReference>
<name>A0A915BGK4_PARUN</name>
<dbReference type="Pfam" id="PF17777">
    <property type="entry name" value="RL10P_insert"/>
    <property type="match status" value="1"/>
</dbReference>
<evidence type="ECO:0000313" key="9">
    <source>
        <dbReference type="WBParaSite" id="PgR039_g055_t01"/>
    </source>
</evidence>
<dbReference type="AlphaFoldDB" id="A0A915BGK4"/>
<dbReference type="GO" id="GO:0030687">
    <property type="term" value="C:preribosome, large subunit precursor"/>
    <property type="evidence" value="ECO:0007669"/>
    <property type="project" value="TreeGrafter"/>
</dbReference>
<keyword evidence="5 6" id="KW-0539">Nucleus</keyword>
<dbReference type="Gene3D" id="3.90.105.20">
    <property type="match status" value="1"/>
</dbReference>
<evidence type="ECO:0000313" key="8">
    <source>
        <dbReference type="Proteomes" id="UP000887569"/>
    </source>
</evidence>
<dbReference type="InterPro" id="IPR043141">
    <property type="entry name" value="Ribosomal_uL10-like_sf"/>
</dbReference>
<dbReference type="InterPro" id="IPR033867">
    <property type="entry name" value="Mrt4"/>
</dbReference>
<dbReference type="GO" id="GO:0006364">
    <property type="term" value="P:rRNA processing"/>
    <property type="evidence" value="ECO:0007669"/>
    <property type="project" value="TreeGrafter"/>
</dbReference>
<organism evidence="8 9">
    <name type="scientific">Parascaris univalens</name>
    <name type="common">Nematode worm</name>
    <dbReference type="NCBI Taxonomy" id="6257"/>
    <lineage>
        <taxon>Eukaryota</taxon>
        <taxon>Metazoa</taxon>
        <taxon>Ecdysozoa</taxon>
        <taxon>Nematoda</taxon>
        <taxon>Chromadorea</taxon>
        <taxon>Rhabditida</taxon>
        <taxon>Spirurina</taxon>
        <taxon>Ascaridomorpha</taxon>
        <taxon>Ascaridoidea</taxon>
        <taxon>Ascarididae</taxon>
        <taxon>Parascaris</taxon>
    </lineage>
</organism>
<sequence>MPRSKREKEVSLTKVKKKTKESKKTLVRDIRDSVDIYANLFVFNVDNMRATKFVEVRQKFKANSRFFFGKNNVMAVALGRDTNTEYANQLSKVSSMLKGQCGLMFTNADKEAVVQYFNEFKESDYARGGQEATETVELPEGPLPQFPFSMEPQLRKLGLPTKLDKGVITLTSSYVICTEGARLSAEQARLLKLLQYKTSVFKVNLLAHWTKTSGLIYCV</sequence>
<dbReference type="InterPro" id="IPR051742">
    <property type="entry name" value="Ribosome_Assembly_uL10"/>
</dbReference>
<evidence type="ECO:0000256" key="4">
    <source>
        <dbReference type="ARBA" id="ARBA00022490"/>
    </source>
</evidence>
<comment type="subcellular location">
    <subcellularLocation>
        <location evidence="6">Cytoplasm</location>
    </subcellularLocation>
    <subcellularLocation>
        <location evidence="6">Nucleus</location>
        <location evidence="6">Nucleolus</location>
    </subcellularLocation>
</comment>
<evidence type="ECO:0000259" key="7">
    <source>
        <dbReference type="Pfam" id="PF17777"/>
    </source>
</evidence>
<dbReference type="InterPro" id="IPR040637">
    <property type="entry name" value="Ribosomal_uL10-like_insert"/>
</dbReference>
<dbReference type="FunFam" id="3.30.70.1730:FF:000005">
    <property type="entry name" value="Ribosome assembly factor mrt4"/>
    <property type="match status" value="1"/>
</dbReference>
<dbReference type="PANTHER" id="PTHR45841:SF1">
    <property type="entry name" value="MRNA TURNOVER PROTEIN 4 HOMOLOG"/>
    <property type="match status" value="1"/>
</dbReference>
<comment type="function">
    <text evidence="1 6">Component of the ribosome assembly machinery. Nuclear paralog of the ribosomal protein P0, it binds pre-60S subunits at an early stage of assembly in the nucleolus, and is replaced by P0 in cytoplasmic pre-60S subunits and mature 80S ribosomes.</text>
</comment>
<dbReference type="Pfam" id="PF00466">
    <property type="entry name" value="Ribosomal_L10"/>
    <property type="match status" value="1"/>
</dbReference>
<dbReference type="GO" id="GO:0005737">
    <property type="term" value="C:cytoplasm"/>
    <property type="evidence" value="ECO:0007669"/>
    <property type="project" value="UniProtKB-SubCell"/>
</dbReference>
<dbReference type="FunFam" id="3.90.105.20:FF:000003">
    <property type="entry name" value="Ribosome assembly factor mrt4"/>
    <property type="match status" value="1"/>
</dbReference>
<reference evidence="9" key="1">
    <citation type="submission" date="2022-11" db="UniProtKB">
        <authorList>
            <consortium name="WormBaseParasite"/>
        </authorList>
    </citation>
    <scope>IDENTIFICATION</scope>
</reference>
<evidence type="ECO:0000256" key="6">
    <source>
        <dbReference type="RuleBase" id="RU364039"/>
    </source>
</evidence>